<dbReference type="EMBL" id="QWFX01000006">
    <property type="protein sequence ID" value="RIJ29965.1"/>
    <property type="molecule type" value="Genomic_DNA"/>
</dbReference>
<sequence>MSWTDPKSIRHRLPPGWSVTGFWDGSKLEGQLARECGKGHALHKLNVRALARDGASDDVLFEAKDGRAFLVHLTWSRATDDGYPAFSEYETLGEALSGLNTGDEFGL</sequence>
<dbReference type="Proteomes" id="UP000266385">
    <property type="component" value="Unassembled WGS sequence"/>
</dbReference>
<keyword evidence="2" id="KW-1185">Reference proteome</keyword>
<dbReference type="OrthoDB" id="6708942at2"/>
<gene>
    <name evidence="1" type="ORF">D1223_04675</name>
</gene>
<proteinExistence type="predicted"/>
<protein>
    <submittedName>
        <fullName evidence="1">Uncharacterized protein</fullName>
    </submittedName>
</protein>
<dbReference type="RefSeq" id="WP_119375283.1">
    <property type="nucleotide sequence ID" value="NZ_QWFX01000006.1"/>
</dbReference>
<dbReference type="AlphaFoldDB" id="A0A399RJQ0"/>
<name>A0A399RJQ0_9PROT</name>
<evidence type="ECO:0000313" key="2">
    <source>
        <dbReference type="Proteomes" id="UP000266385"/>
    </source>
</evidence>
<comment type="caution">
    <text evidence="1">The sequence shown here is derived from an EMBL/GenBank/DDBJ whole genome shotgun (WGS) entry which is preliminary data.</text>
</comment>
<reference evidence="1 2" key="1">
    <citation type="submission" date="2018-08" db="EMBL/GenBank/DDBJ databases">
        <title>Henriciella mobilis sp. nov., isolated from seawater.</title>
        <authorList>
            <person name="Cheng H."/>
            <person name="Wu Y.-H."/>
            <person name="Xu X.-W."/>
            <person name="Guo L.-L."/>
        </authorList>
    </citation>
    <scope>NUCLEOTIDE SEQUENCE [LARGE SCALE GENOMIC DNA]</scope>
    <source>
        <strain evidence="1 2">JN25</strain>
    </source>
</reference>
<organism evidence="1 2">
    <name type="scientific">Henriciella mobilis</name>
    <dbReference type="NCBI Taxonomy" id="2305467"/>
    <lineage>
        <taxon>Bacteria</taxon>
        <taxon>Pseudomonadati</taxon>
        <taxon>Pseudomonadota</taxon>
        <taxon>Alphaproteobacteria</taxon>
        <taxon>Hyphomonadales</taxon>
        <taxon>Hyphomonadaceae</taxon>
        <taxon>Henriciella</taxon>
    </lineage>
</organism>
<evidence type="ECO:0000313" key="1">
    <source>
        <dbReference type="EMBL" id="RIJ29965.1"/>
    </source>
</evidence>
<accession>A0A399RJQ0</accession>